<dbReference type="Pfam" id="PF01408">
    <property type="entry name" value="GFO_IDH_MocA"/>
    <property type="match status" value="1"/>
</dbReference>
<dbReference type="AlphaFoldDB" id="A0AAD5XZ70"/>
<dbReference type="Proteomes" id="UP001211065">
    <property type="component" value="Unassembled WGS sequence"/>
</dbReference>
<comment type="caution">
    <text evidence="5">The sequence shown here is derived from an EMBL/GenBank/DDBJ whole genome shotgun (WGS) entry which is preliminary data.</text>
</comment>
<dbReference type="Gene3D" id="3.40.50.720">
    <property type="entry name" value="NAD(P)-binding Rossmann-like Domain"/>
    <property type="match status" value="1"/>
</dbReference>
<evidence type="ECO:0008006" key="7">
    <source>
        <dbReference type="Google" id="ProtNLM"/>
    </source>
</evidence>
<dbReference type="InterPro" id="IPR000683">
    <property type="entry name" value="Gfo/Idh/MocA-like_OxRdtase_N"/>
</dbReference>
<feature type="domain" description="Gfo/Idh/MocA-like oxidoreductase C-terminal" evidence="4">
    <location>
        <begin position="135"/>
        <end position="335"/>
    </location>
</feature>
<gene>
    <name evidence="5" type="ORF">HK099_005081</name>
</gene>
<dbReference type="SUPFAM" id="SSF51735">
    <property type="entry name" value="NAD(P)-binding Rossmann-fold domains"/>
    <property type="match status" value="1"/>
</dbReference>
<evidence type="ECO:0000313" key="5">
    <source>
        <dbReference type="EMBL" id="KAJ3218428.1"/>
    </source>
</evidence>
<dbReference type="GO" id="GO:0000166">
    <property type="term" value="F:nucleotide binding"/>
    <property type="evidence" value="ECO:0007669"/>
    <property type="project" value="InterPro"/>
</dbReference>
<evidence type="ECO:0000259" key="3">
    <source>
        <dbReference type="Pfam" id="PF01408"/>
    </source>
</evidence>
<evidence type="ECO:0000259" key="4">
    <source>
        <dbReference type="Pfam" id="PF02894"/>
    </source>
</evidence>
<dbReference type="InterPro" id="IPR036291">
    <property type="entry name" value="NAD(P)-bd_dom_sf"/>
</dbReference>
<comment type="similarity">
    <text evidence="1">Belongs to the Gfo/Idh/MocA family.</text>
</comment>
<dbReference type="InterPro" id="IPR051317">
    <property type="entry name" value="Gfo/Idh/MocA_oxidoreduct"/>
</dbReference>
<accession>A0AAD5XZ70</accession>
<protein>
    <recommendedName>
        <fullName evidence="7">Oxidoreductase</fullName>
    </recommendedName>
</protein>
<dbReference type="SUPFAM" id="SSF55347">
    <property type="entry name" value="Glyceraldehyde-3-phosphate dehydrogenase-like, C-terminal domain"/>
    <property type="match status" value="1"/>
</dbReference>
<evidence type="ECO:0000256" key="2">
    <source>
        <dbReference type="ARBA" id="ARBA00023002"/>
    </source>
</evidence>
<dbReference type="Pfam" id="PF02894">
    <property type="entry name" value="GFO_IDH_MocA_C"/>
    <property type="match status" value="1"/>
</dbReference>
<keyword evidence="6" id="KW-1185">Reference proteome</keyword>
<dbReference type="PANTHER" id="PTHR43708">
    <property type="entry name" value="CONSERVED EXPRESSED OXIDOREDUCTASE (EUROFUNG)"/>
    <property type="match status" value="1"/>
</dbReference>
<dbReference type="InterPro" id="IPR004104">
    <property type="entry name" value="Gfo/Idh/MocA-like_OxRdtase_C"/>
</dbReference>
<sequence>MDSIGTGIVGAGLSAKIFHAPFVQNNKNFTLLKFLRSGSNNSVEGYETIPVTTNRKEFLETKNLDLVIITSPSSTHFEICDYFLKNNKNVVIEKPFTISFKESQVLIDTAKKFNLILAVYHNRIFDGDFITLENLIQRKILGNIVELESNLERFRNIPKVNSWRESDEPGSGILYDIGSHLIHQCIYLFGKPKSVFSILSNQRKFENVNSIDYFKIVLKFKNEENLIVTLKSSMLAKIPGPRFTLHGEKGSFTFSGIDPQEPQLRNKICKVGDENFGVFSDYGHLKYEVDGKDIEDVNFKITNGNYGLFYSNVYDAIISKNQSLLKVKVEDAALVIK</sequence>
<name>A0AAD5XZ70_9FUNG</name>
<dbReference type="EMBL" id="JADGJW010000381">
    <property type="protein sequence ID" value="KAJ3218428.1"/>
    <property type="molecule type" value="Genomic_DNA"/>
</dbReference>
<dbReference type="Gene3D" id="3.30.360.10">
    <property type="entry name" value="Dihydrodipicolinate Reductase, domain 2"/>
    <property type="match status" value="1"/>
</dbReference>
<feature type="non-terminal residue" evidence="5">
    <location>
        <position position="337"/>
    </location>
</feature>
<evidence type="ECO:0000313" key="6">
    <source>
        <dbReference type="Proteomes" id="UP001211065"/>
    </source>
</evidence>
<keyword evidence="2" id="KW-0560">Oxidoreductase</keyword>
<dbReference type="PANTHER" id="PTHR43708:SF5">
    <property type="entry name" value="CONSERVED EXPRESSED OXIDOREDUCTASE (EUROFUNG)-RELATED"/>
    <property type="match status" value="1"/>
</dbReference>
<feature type="domain" description="Gfo/Idh/MocA-like oxidoreductase N-terminal" evidence="3">
    <location>
        <begin position="5"/>
        <end position="121"/>
    </location>
</feature>
<evidence type="ECO:0000256" key="1">
    <source>
        <dbReference type="ARBA" id="ARBA00010928"/>
    </source>
</evidence>
<reference evidence="5" key="1">
    <citation type="submission" date="2020-05" db="EMBL/GenBank/DDBJ databases">
        <title>Phylogenomic resolution of chytrid fungi.</title>
        <authorList>
            <person name="Stajich J.E."/>
            <person name="Amses K."/>
            <person name="Simmons R."/>
            <person name="Seto K."/>
            <person name="Myers J."/>
            <person name="Bonds A."/>
            <person name="Quandt C.A."/>
            <person name="Barry K."/>
            <person name="Liu P."/>
            <person name="Grigoriev I."/>
            <person name="Longcore J.E."/>
            <person name="James T.Y."/>
        </authorList>
    </citation>
    <scope>NUCLEOTIDE SEQUENCE</scope>
    <source>
        <strain evidence="5">JEL0476</strain>
    </source>
</reference>
<proteinExistence type="inferred from homology"/>
<dbReference type="GO" id="GO:0016491">
    <property type="term" value="F:oxidoreductase activity"/>
    <property type="evidence" value="ECO:0007669"/>
    <property type="project" value="UniProtKB-KW"/>
</dbReference>
<organism evidence="5 6">
    <name type="scientific">Clydaea vesicula</name>
    <dbReference type="NCBI Taxonomy" id="447962"/>
    <lineage>
        <taxon>Eukaryota</taxon>
        <taxon>Fungi</taxon>
        <taxon>Fungi incertae sedis</taxon>
        <taxon>Chytridiomycota</taxon>
        <taxon>Chytridiomycota incertae sedis</taxon>
        <taxon>Chytridiomycetes</taxon>
        <taxon>Lobulomycetales</taxon>
        <taxon>Lobulomycetaceae</taxon>
        <taxon>Clydaea</taxon>
    </lineage>
</organism>